<name>B7S8I9_9HYME</name>
<accession>B7S8I9</accession>
<reference evidence="1" key="1">
    <citation type="submission" date="2007-06" db="EMBL/GenBank/DDBJ databases">
        <title>Bracovirus Evolution: Comparative Genomics of Multiple Viral and Proviral Genomes.</title>
        <authorList>
            <person name="Desjardins C.A."/>
            <person name="Gundersen-Rindal D.E."/>
            <person name="Hostetler J.B."/>
            <person name="Tallon L.J."/>
            <person name="Utterback T.R."/>
            <person name="Fuester R.W."/>
            <person name="Schatz M.C."/>
            <person name="Pedroni M.J."/>
            <person name="Fadrosh D.W."/>
            <person name="Haas B.J."/>
            <person name="Toms B.S."/>
            <person name="Chen D."/>
            <person name="Nene V."/>
        </authorList>
    </citation>
    <scope>NUCLEOTIDE SEQUENCE</scope>
</reference>
<proteinExistence type="predicted"/>
<sequence length="207" mass="23445">MNEYQILTSEILVPIEWPVEVGKDMVTSVVKYAISIHKTGCKVVLTIGDVSALVTYDETDQVYRLERVEEINDEETYRIDLILPVKVLLLVPQSSGCGYEEKEKYVPMTATSDHLISQLIVSNPDRHKVLTVVPILEKILELKGIRGPEIFKHTLRTTYQIDKIKLLNRIALEKESGQTKSAGPSIHTEQLASDKWNLVFNDRLSPS</sequence>
<organism evidence="1">
    <name type="scientific">Glyptapanteles flavicoxis</name>
    <dbReference type="NCBI Taxonomy" id="463051"/>
    <lineage>
        <taxon>Eukaryota</taxon>
        <taxon>Metazoa</taxon>
        <taxon>Ecdysozoa</taxon>
        <taxon>Arthropoda</taxon>
        <taxon>Hexapoda</taxon>
        <taxon>Insecta</taxon>
        <taxon>Pterygota</taxon>
        <taxon>Neoptera</taxon>
        <taxon>Endopterygota</taxon>
        <taxon>Hymenoptera</taxon>
        <taxon>Apocrita</taxon>
        <taxon>Ichneumonoidea</taxon>
        <taxon>Braconidae</taxon>
        <taxon>Microgastrinae</taxon>
        <taxon>Glyptapanteles</taxon>
    </lineage>
</organism>
<protein>
    <submittedName>
        <fullName evidence="1">Uncharacterized protein</fullName>
    </submittedName>
</protein>
<gene>
    <name evidence="1" type="ORF">GFP_L6_0050</name>
</gene>
<dbReference type="AlphaFoldDB" id="B7S8I9"/>
<evidence type="ECO:0000313" key="1">
    <source>
        <dbReference type="EMBL" id="ACE75214.1"/>
    </source>
</evidence>
<dbReference type="EMBL" id="EF710647">
    <property type="protein sequence ID" value="ACE75214.1"/>
    <property type="molecule type" value="Genomic_DNA"/>
</dbReference>